<dbReference type="GO" id="GO:0003677">
    <property type="term" value="F:DNA binding"/>
    <property type="evidence" value="ECO:0007669"/>
    <property type="project" value="UniProtKB-KW"/>
</dbReference>
<dbReference type="EMBL" id="VLLP01000001">
    <property type="protein sequence ID" value="TWJ26953.1"/>
    <property type="molecule type" value="Genomic_DNA"/>
</dbReference>
<feature type="region of interest" description="Disordered" evidence="1">
    <location>
        <begin position="1"/>
        <end position="22"/>
    </location>
</feature>
<dbReference type="Proteomes" id="UP000319728">
    <property type="component" value="Unassembled WGS sequence"/>
</dbReference>
<evidence type="ECO:0000259" key="2">
    <source>
        <dbReference type="PROSITE" id="PS50943"/>
    </source>
</evidence>
<evidence type="ECO:0000313" key="3">
    <source>
        <dbReference type="EMBL" id="TWJ26953.1"/>
    </source>
</evidence>
<dbReference type="SMART" id="SM00530">
    <property type="entry name" value="HTH_XRE"/>
    <property type="match status" value="1"/>
</dbReference>
<protein>
    <submittedName>
        <fullName evidence="3">DNA-binding XRE family transcriptional regulator</fullName>
    </submittedName>
</protein>
<evidence type="ECO:0000313" key="4">
    <source>
        <dbReference type="Proteomes" id="UP000319728"/>
    </source>
</evidence>
<dbReference type="Gene3D" id="1.10.260.40">
    <property type="entry name" value="lambda repressor-like DNA-binding domains"/>
    <property type="match status" value="1"/>
</dbReference>
<dbReference type="RefSeq" id="WP_232624933.1">
    <property type="nucleotide sequence ID" value="NZ_AP023438.1"/>
</dbReference>
<dbReference type="SUPFAM" id="SSF47413">
    <property type="entry name" value="lambda repressor-like DNA-binding domains"/>
    <property type="match status" value="1"/>
</dbReference>
<gene>
    <name evidence="3" type="ORF">JD81_00435</name>
</gene>
<reference evidence="3 4" key="1">
    <citation type="submission" date="2019-07" db="EMBL/GenBank/DDBJ databases">
        <title>R&amp;d 2014.</title>
        <authorList>
            <person name="Klenk H.-P."/>
        </authorList>
    </citation>
    <scope>NUCLEOTIDE SEQUENCE [LARGE SCALE GENOMIC DNA]</scope>
    <source>
        <strain evidence="3 4">DSM 43912</strain>
    </source>
</reference>
<keyword evidence="4" id="KW-1185">Reference proteome</keyword>
<dbReference type="PROSITE" id="PS50943">
    <property type="entry name" value="HTH_CROC1"/>
    <property type="match status" value="1"/>
</dbReference>
<keyword evidence="3" id="KW-0238">DNA-binding</keyword>
<feature type="compositionally biased region" description="Pro residues" evidence="1">
    <location>
        <begin position="150"/>
        <end position="159"/>
    </location>
</feature>
<dbReference type="InterPro" id="IPR001387">
    <property type="entry name" value="Cro/C1-type_HTH"/>
</dbReference>
<proteinExistence type="predicted"/>
<evidence type="ECO:0000256" key="1">
    <source>
        <dbReference type="SAM" id="MobiDB-lite"/>
    </source>
</evidence>
<comment type="caution">
    <text evidence="3">The sequence shown here is derived from an EMBL/GenBank/DDBJ whole genome shotgun (WGS) entry which is preliminary data.</text>
</comment>
<name>A0A562W9I1_9ACTN</name>
<sequence length="191" mass="19810">MAGAEEAHPEPTPQLGGPIDHAGRKVDAERVAGLPEEPWPVAGIVRAARRRAGASQRELGRRAGVHHATIGRIEAGGLTPSLDLLQRIIAVAGFRLAVVDECGRVLQPMRDWDDTRDGAGRRYPSHLDTILDPGPGEWWADIYGLGPPTGDLPPRPSGPGGPASSQPVGGACGPVPRSAATAGPPLPPLTA</sequence>
<accession>A0A562W9I1</accession>
<feature type="region of interest" description="Disordered" evidence="1">
    <location>
        <begin position="142"/>
        <end position="191"/>
    </location>
</feature>
<dbReference type="InterPro" id="IPR010982">
    <property type="entry name" value="Lambda_DNA-bd_dom_sf"/>
</dbReference>
<dbReference type="CDD" id="cd00093">
    <property type="entry name" value="HTH_XRE"/>
    <property type="match status" value="1"/>
</dbReference>
<dbReference type="Pfam" id="PF13560">
    <property type="entry name" value="HTH_31"/>
    <property type="match status" value="1"/>
</dbReference>
<dbReference type="AlphaFoldDB" id="A0A562W9I1"/>
<organism evidence="3 4">
    <name type="scientific">Micromonospora sagamiensis</name>
    <dbReference type="NCBI Taxonomy" id="47875"/>
    <lineage>
        <taxon>Bacteria</taxon>
        <taxon>Bacillati</taxon>
        <taxon>Actinomycetota</taxon>
        <taxon>Actinomycetes</taxon>
        <taxon>Micromonosporales</taxon>
        <taxon>Micromonosporaceae</taxon>
        <taxon>Micromonospora</taxon>
    </lineage>
</organism>
<feature type="domain" description="HTH cro/C1-type" evidence="2">
    <location>
        <begin position="45"/>
        <end position="99"/>
    </location>
</feature>